<organism evidence="1 2">
    <name type="scientific">Sphagnum jensenii</name>
    <dbReference type="NCBI Taxonomy" id="128206"/>
    <lineage>
        <taxon>Eukaryota</taxon>
        <taxon>Viridiplantae</taxon>
        <taxon>Streptophyta</taxon>
        <taxon>Embryophyta</taxon>
        <taxon>Bryophyta</taxon>
        <taxon>Sphagnophytina</taxon>
        <taxon>Sphagnopsida</taxon>
        <taxon>Sphagnales</taxon>
        <taxon>Sphagnaceae</taxon>
        <taxon>Sphagnum</taxon>
    </lineage>
</organism>
<name>A0ABP0XED7_9BRYO</name>
<protein>
    <submittedName>
        <fullName evidence="1">Uncharacterized protein</fullName>
    </submittedName>
</protein>
<dbReference type="EMBL" id="OZ020103">
    <property type="protein sequence ID" value="CAK9277479.1"/>
    <property type="molecule type" value="Genomic_DNA"/>
</dbReference>
<evidence type="ECO:0000313" key="2">
    <source>
        <dbReference type="Proteomes" id="UP001497444"/>
    </source>
</evidence>
<gene>
    <name evidence="1" type="ORF">CSSPJE1EN1_LOCUS22957</name>
</gene>
<dbReference type="Proteomes" id="UP001497444">
    <property type="component" value="Chromosome 8"/>
</dbReference>
<proteinExistence type="predicted"/>
<evidence type="ECO:0000313" key="1">
    <source>
        <dbReference type="EMBL" id="CAK9277479.1"/>
    </source>
</evidence>
<accession>A0ABP0XED7</accession>
<reference evidence="1" key="1">
    <citation type="submission" date="2024-02" db="EMBL/GenBank/DDBJ databases">
        <authorList>
            <consortium name="ELIXIR-Norway"/>
            <consortium name="Elixir Norway"/>
        </authorList>
    </citation>
    <scope>NUCLEOTIDE SEQUENCE</scope>
</reference>
<keyword evidence="2" id="KW-1185">Reference proteome</keyword>
<sequence>MVNKLHVHSFDLVDGLDDNHWSVEVFALPRITTPHDDPIGTVVGMSRDQVNQHNLNVKRDGEQGKELHDKLRLVLPDTIVEDDHHDLGRHLLALKHRLELIGMVQKPQPAQRIHILALRSFVIKKHVGTIVARNVNNSDVMDLADTNNEVMVVIDEDVMAVDDEEVLYISNIWFDVNADSSAVR</sequence>